<evidence type="ECO:0000256" key="5">
    <source>
        <dbReference type="RuleBase" id="RU003682"/>
    </source>
</evidence>
<evidence type="ECO:0000259" key="6">
    <source>
        <dbReference type="PROSITE" id="PS51471"/>
    </source>
</evidence>
<dbReference type="GO" id="GO:0051213">
    <property type="term" value="F:dioxygenase activity"/>
    <property type="evidence" value="ECO:0007669"/>
    <property type="project" value="UniProtKB-ARBA"/>
</dbReference>
<evidence type="ECO:0000313" key="7">
    <source>
        <dbReference type="EMBL" id="KAJ8899406.1"/>
    </source>
</evidence>
<keyword evidence="2 5" id="KW-0479">Metal-binding</keyword>
<keyword evidence="3 5" id="KW-0560">Oxidoreductase</keyword>
<organism evidence="7 8">
    <name type="scientific">Erythroxylum novogranatense</name>
    <dbReference type="NCBI Taxonomy" id="1862640"/>
    <lineage>
        <taxon>Eukaryota</taxon>
        <taxon>Viridiplantae</taxon>
        <taxon>Streptophyta</taxon>
        <taxon>Embryophyta</taxon>
        <taxon>Tracheophyta</taxon>
        <taxon>Spermatophyta</taxon>
        <taxon>Magnoliopsida</taxon>
        <taxon>eudicotyledons</taxon>
        <taxon>Gunneridae</taxon>
        <taxon>Pentapetalae</taxon>
        <taxon>rosids</taxon>
        <taxon>fabids</taxon>
        <taxon>Malpighiales</taxon>
        <taxon>Erythroxylaceae</taxon>
        <taxon>Erythroxylum</taxon>
    </lineage>
</organism>
<accession>A0AAV8UAH0</accession>
<dbReference type="Gene3D" id="2.60.120.330">
    <property type="entry name" value="B-lactam Antibiotic, Isopenicillin N Synthase, Chain"/>
    <property type="match status" value="2"/>
</dbReference>
<gene>
    <name evidence="7" type="ORF">K2173_018380</name>
</gene>
<evidence type="ECO:0000256" key="1">
    <source>
        <dbReference type="ARBA" id="ARBA00008056"/>
    </source>
</evidence>
<proteinExistence type="inferred from homology"/>
<dbReference type="AlphaFoldDB" id="A0AAV8UAH0"/>
<dbReference type="InterPro" id="IPR027443">
    <property type="entry name" value="IPNS-like_sf"/>
</dbReference>
<feature type="domain" description="Fe2OG dioxygenase" evidence="6">
    <location>
        <begin position="196"/>
        <end position="295"/>
    </location>
</feature>
<protein>
    <recommendedName>
        <fullName evidence="6">Fe2OG dioxygenase domain-containing protein</fullName>
    </recommendedName>
</protein>
<dbReference type="PANTHER" id="PTHR10209">
    <property type="entry name" value="OXIDOREDUCTASE, 2OG-FE II OXYGENASE FAMILY PROTEIN"/>
    <property type="match status" value="1"/>
</dbReference>
<dbReference type="PANTHER" id="PTHR10209:SF714">
    <property type="entry name" value="1-AMINOCYCLOPROPANE-1-CARBOXYLATE OXIDASE HOMOLOG 11-RELATED"/>
    <property type="match status" value="1"/>
</dbReference>
<comment type="similarity">
    <text evidence="1 5">Belongs to the iron/ascorbate-dependent oxidoreductase family.</text>
</comment>
<evidence type="ECO:0000256" key="3">
    <source>
        <dbReference type="ARBA" id="ARBA00023002"/>
    </source>
</evidence>
<dbReference type="Proteomes" id="UP001159364">
    <property type="component" value="Linkage Group LG08"/>
</dbReference>
<dbReference type="SUPFAM" id="SSF51197">
    <property type="entry name" value="Clavaminate synthase-like"/>
    <property type="match status" value="1"/>
</dbReference>
<sequence length="340" mass="38261">MTSTSKKMEEIQLKEGKNSVAENASNYDKAKEVKAFDDTKAGVKGLVDAGVTKIPRFFIHPHGTVKSSQPEKGDVKAQLPLIDFKGFESCRRATIVAEILKALEEWGIFQVVNHGISGSVMEEMIAGIRGFHEQPQELKREWYSRDTDKKVRYVSNGNLLSSKAPADWRDSIAFDFQDGEIDSQLFPPVCSIGCMEAQVVACHYYPVCPQPELTFGTSRHRDPSFLTLLLQDTVGGLQVRHQNQWLDVTPLRGALIVNTGDFMQFITNRKFESVEHRVVVGGDKARASVACFFQPSTVNRLKPYAAIKELLSDRNPPIYREISFSEFITYFRSKDLDETS</sequence>
<name>A0AAV8UAH0_9ROSI</name>
<comment type="caution">
    <text evidence="7">The sequence shown here is derived from an EMBL/GenBank/DDBJ whole genome shotgun (WGS) entry which is preliminary data.</text>
</comment>
<evidence type="ECO:0000256" key="4">
    <source>
        <dbReference type="ARBA" id="ARBA00023004"/>
    </source>
</evidence>
<dbReference type="InterPro" id="IPR026992">
    <property type="entry name" value="DIOX_N"/>
</dbReference>
<reference evidence="7 8" key="1">
    <citation type="submission" date="2021-09" db="EMBL/GenBank/DDBJ databases">
        <title>Genomic insights and catalytic innovation underlie evolution of tropane alkaloids biosynthesis.</title>
        <authorList>
            <person name="Wang Y.-J."/>
            <person name="Tian T."/>
            <person name="Huang J.-P."/>
            <person name="Huang S.-X."/>
        </authorList>
    </citation>
    <scope>NUCLEOTIDE SEQUENCE [LARGE SCALE GENOMIC DNA]</scope>
    <source>
        <strain evidence="7">KIB-2018</strain>
        <tissue evidence="7">Leaf</tissue>
    </source>
</reference>
<dbReference type="InterPro" id="IPR044861">
    <property type="entry name" value="IPNS-like_FE2OG_OXY"/>
</dbReference>
<evidence type="ECO:0000256" key="2">
    <source>
        <dbReference type="ARBA" id="ARBA00022723"/>
    </source>
</evidence>
<dbReference type="Pfam" id="PF03171">
    <property type="entry name" value="2OG-FeII_Oxy"/>
    <property type="match status" value="1"/>
</dbReference>
<keyword evidence="4 5" id="KW-0408">Iron</keyword>
<evidence type="ECO:0000313" key="8">
    <source>
        <dbReference type="Proteomes" id="UP001159364"/>
    </source>
</evidence>
<dbReference type="PROSITE" id="PS51471">
    <property type="entry name" value="FE2OG_OXY"/>
    <property type="match status" value="1"/>
</dbReference>
<dbReference type="InterPro" id="IPR005123">
    <property type="entry name" value="Oxoglu/Fe-dep_dioxygenase_dom"/>
</dbReference>
<dbReference type="GO" id="GO:0046872">
    <property type="term" value="F:metal ion binding"/>
    <property type="evidence" value="ECO:0007669"/>
    <property type="project" value="UniProtKB-KW"/>
</dbReference>
<dbReference type="Pfam" id="PF14226">
    <property type="entry name" value="DIOX_N"/>
    <property type="match status" value="1"/>
</dbReference>
<keyword evidence="8" id="KW-1185">Reference proteome</keyword>
<dbReference type="EMBL" id="JAIWQS010000008">
    <property type="protein sequence ID" value="KAJ8899406.1"/>
    <property type="molecule type" value="Genomic_DNA"/>
</dbReference>